<dbReference type="Gene3D" id="3.50.30.10">
    <property type="entry name" value="Phosphohistidine domain"/>
    <property type="match status" value="1"/>
</dbReference>
<evidence type="ECO:0000313" key="25">
    <source>
        <dbReference type="Proteomes" id="UP000199170"/>
    </source>
</evidence>
<feature type="binding site" evidence="18">
    <location>
        <position position="461"/>
    </location>
    <ligand>
        <name>phosphoenolpyruvate</name>
        <dbReference type="ChEBI" id="CHEBI:58702"/>
    </ligand>
</feature>
<evidence type="ECO:0000256" key="1">
    <source>
        <dbReference type="ARBA" id="ARBA00000683"/>
    </source>
</evidence>
<dbReference type="OrthoDB" id="23397at2157"/>
<comment type="function">
    <text evidence="3">General (non sugar-specific) component of the phosphoenolpyruvate-dependent sugar phosphotransferase system (sugar PTS). This major carbohydrate active-transport system catalyzes the phosphorylation of incoming sugar substrates concomitantly with their translocation across the cell membrane. Enzyme I transfers the phosphoryl group from phosphoenolpyruvate (PEP) to the phosphoryl carrier protein (HPr).</text>
</comment>
<evidence type="ECO:0000256" key="16">
    <source>
        <dbReference type="ARBA" id="ARBA00033235"/>
    </source>
</evidence>
<feature type="region of interest" description="Disordered" evidence="20">
    <location>
        <begin position="232"/>
        <end position="257"/>
    </location>
</feature>
<evidence type="ECO:0000313" key="24">
    <source>
        <dbReference type="EMBL" id="SDX85448.1"/>
    </source>
</evidence>
<keyword evidence="9" id="KW-0963">Cytoplasm</keyword>
<evidence type="ECO:0000259" key="22">
    <source>
        <dbReference type="Pfam" id="PF02896"/>
    </source>
</evidence>
<feature type="binding site" evidence="19">
    <location>
        <position position="427"/>
    </location>
    <ligand>
        <name>Mg(2+)</name>
        <dbReference type="ChEBI" id="CHEBI:18420"/>
    </ligand>
</feature>
<evidence type="ECO:0000256" key="9">
    <source>
        <dbReference type="ARBA" id="ARBA00022490"/>
    </source>
</evidence>
<evidence type="ECO:0000256" key="11">
    <source>
        <dbReference type="ARBA" id="ARBA00022679"/>
    </source>
</evidence>
<keyword evidence="10" id="KW-0762">Sugar transport</keyword>
<dbReference type="PROSITE" id="PS00742">
    <property type="entry name" value="PEP_ENZYMES_2"/>
    <property type="match status" value="1"/>
</dbReference>
<reference evidence="25" key="1">
    <citation type="submission" date="2016-10" db="EMBL/GenBank/DDBJ databases">
        <authorList>
            <person name="Varghese N."/>
            <person name="Submissions S."/>
        </authorList>
    </citation>
    <scope>NUCLEOTIDE SEQUENCE [LARGE SCALE GENOMIC DNA]</scope>
    <source>
        <strain evidence="25">CGMCC 1.10118</strain>
    </source>
</reference>
<evidence type="ECO:0000256" key="6">
    <source>
        <dbReference type="ARBA" id="ARBA00012232"/>
    </source>
</evidence>
<evidence type="ECO:0000256" key="18">
    <source>
        <dbReference type="PIRSR" id="PIRSR000732-2"/>
    </source>
</evidence>
<evidence type="ECO:0000256" key="13">
    <source>
        <dbReference type="ARBA" id="ARBA00022723"/>
    </source>
</evidence>
<comment type="catalytic activity">
    <reaction evidence="1">
        <text>L-histidyl-[protein] + phosphoenolpyruvate = N(pros)-phospho-L-histidyl-[protein] + pyruvate</text>
        <dbReference type="Rhea" id="RHEA:23880"/>
        <dbReference type="Rhea" id="RHEA-COMP:9745"/>
        <dbReference type="Rhea" id="RHEA-COMP:9746"/>
        <dbReference type="ChEBI" id="CHEBI:15361"/>
        <dbReference type="ChEBI" id="CHEBI:29979"/>
        <dbReference type="ChEBI" id="CHEBI:58702"/>
        <dbReference type="ChEBI" id="CHEBI:64837"/>
        <dbReference type="EC" id="2.7.3.9"/>
    </reaction>
</comment>
<dbReference type="InterPro" id="IPR024692">
    <property type="entry name" value="PTS_EI"/>
</dbReference>
<dbReference type="EC" id="2.7.3.9" evidence="6"/>
<dbReference type="GO" id="GO:0005737">
    <property type="term" value="C:cytoplasm"/>
    <property type="evidence" value="ECO:0007669"/>
    <property type="project" value="UniProtKB-SubCell"/>
</dbReference>
<feature type="domain" description="PEP-utilising enzyme C-terminal" evidence="22">
    <location>
        <begin position="248"/>
        <end position="535"/>
    </location>
</feature>
<dbReference type="GO" id="GO:0046872">
    <property type="term" value="F:metal ion binding"/>
    <property type="evidence" value="ECO:0007669"/>
    <property type="project" value="UniProtKB-KW"/>
</dbReference>
<evidence type="ECO:0000256" key="15">
    <source>
        <dbReference type="ARBA" id="ARBA00022842"/>
    </source>
</evidence>
<keyword evidence="13 19" id="KW-0479">Metal-binding</keyword>
<dbReference type="InterPro" id="IPR050499">
    <property type="entry name" value="PEP-utilizing_PTS_enzyme"/>
</dbReference>
<dbReference type="GO" id="GO:0008965">
    <property type="term" value="F:phosphoenolpyruvate-protein phosphotransferase activity"/>
    <property type="evidence" value="ECO:0007669"/>
    <property type="project" value="UniProtKB-EC"/>
</dbReference>
<keyword evidence="15 19" id="KW-0460">Magnesium</keyword>
<protein>
    <recommendedName>
        <fullName evidence="7">Phosphoenolpyruvate-protein phosphotransferase</fullName>
        <ecNumber evidence="6">2.7.3.9</ecNumber>
    </recommendedName>
    <alternativeName>
        <fullName evidence="16">Phosphotransferase system, enzyme I</fullName>
    </alternativeName>
</protein>
<dbReference type="InterPro" id="IPR040442">
    <property type="entry name" value="Pyrv_kinase-like_dom_sf"/>
</dbReference>
<keyword evidence="12" id="KW-0598">Phosphotransferase system</keyword>
<dbReference type="PANTHER" id="PTHR46244">
    <property type="entry name" value="PHOSPHOENOLPYRUVATE-PROTEIN PHOSPHOTRANSFERASE"/>
    <property type="match status" value="1"/>
</dbReference>
<dbReference type="STRING" id="660517.SAMN04487946_103118"/>
<feature type="active site" description="Proton donor" evidence="17">
    <location>
        <position position="498"/>
    </location>
</feature>
<evidence type="ECO:0000256" key="4">
    <source>
        <dbReference type="ARBA" id="ARBA00004496"/>
    </source>
</evidence>
<proteinExistence type="inferred from homology"/>
<comment type="cofactor">
    <cofactor evidence="2 19">
        <name>Mg(2+)</name>
        <dbReference type="ChEBI" id="CHEBI:18420"/>
    </cofactor>
</comment>
<dbReference type="GO" id="GO:0009401">
    <property type="term" value="P:phosphoenolpyruvate-dependent sugar phosphotransferase system"/>
    <property type="evidence" value="ECO:0007669"/>
    <property type="project" value="UniProtKB-KW"/>
</dbReference>
<dbReference type="InterPro" id="IPR036618">
    <property type="entry name" value="PtsI_HPr-bd_sf"/>
</dbReference>
<evidence type="ECO:0000256" key="5">
    <source>
        <dbReference type="ARBA" id="ARBA00007837"/>
    </source>
</evidence>
<keyword evidence="8" id="KW-0813">Transport</keyword>
<feature type="active site" description="Tele-phosphohistidine intermediate" evidence="17">
    <location>
        <position position="191"/>
    </location>
</feature>
<dbReference type="SUPFAM" id="SSF51621">
    <property type="entry name" value="Phosphoenolpyruvate/pyruvate domain"/>
    <property type="match status" value="1"/>
</dbReference>
<feature type="binding site" evidence="18">
    <location>
        <begin position="450"/>
        <end position="451"/>
    </location>
    <ligand>
        <name>phosphoenolpyruvate</name>
        <dbReference type="ChEBI" id="CHEBI:58702"/>
    </ligand>
</feature>
<feature type="binding site" evidence="18">
    <location>
        <position position="289"/>
    </location>
    <ligand>
        <name>phosphoenolpyruvate</name>
        <dbReference type="ChEBI" id="CHEBI:58702"/>
    </ligand>
</feature>
<feature type="domain" description="Phosphotransferase system enzyme I N-terminal" evidence="23">
    <location>
        <begin position="8"/>
        <end position="126"/>
    </location>
</feature>
<dbReference type="Pfam" id="PF00391">
    <property type="entry name" value="PEP-utilizers"/>
    <property type="match status" value="1"/>
</dbReference>
<evidence type="ECO:0000256" key="20">
    <source>
        <dbReference type="SAM" id="MobiDB-lite"/>
    </source>
</evidence>
<feature type="binding site" evidence="19">
    <location>
        <position position="451"/>
    </location>
    <ligand>
        <name>Mg(2+)</name>
        <dbReference type="ChEBI" id="CHEBI:18420"/>
    </ligand>
</feature>
<evidence type="ECO:0000256" key="2">
    <source>
        <dbReference type="ARBA" id="ARBA00001946"/>
    </source>
</evidence>
<dbReference type="Pfam" id="PF02896">
    <property type="entry name" value="PEP-utilizers_C"/>
    <property type="match status" value="1"/>
</dbReference>
<dbReference type="Gene3D" id="1.10.274.10">
    <property type="entry name" value="PtsI, HPr-binding domain"/>
    <property type="match status" value="1"/>
</dbReference>
<keyword evidence="25" id="KW-1185">Reference proteome</keyword>
<dbReference type="InterPro" id="IPR036637">
    <property type="entry name" value="Phosphohistidine_dom_sf"/>
</dbReference>
<evidence type="ECO:0000256" key="10">
    <source>
        <dbReference type="ARBA" id="ARBA00022597"/>
    </source>
</evidence>
<dbReference type="SUPFAM" id="SSF47831">
    <property type="entry name" value="Enzyme I of the PEP:sugar phosphotransferase system HPr-binding (sub)domain"/>
    <property type="match status" value="1"/>
</dbReference>
<evidence type="ECO:0000256" key="8">
    <source>
        <dbReference type="ARBA" id="ARBA00022448"/>
    </source>
</evidence>
<dbReference type="InterPro" id="IPR023151">
    <property type="entry name" value="PEP_util_CS"/>
</dbReference>
<organism evidence="24 25">
    <name type="scientific">Halobellus clavatus</name>
    <dbReference type="NCBI Taxonomy" id="660517"/>
    <lineage>
        <taxon>Archaea</taxon>
        <taxon>Methanobacteriati</taxon>
        <taxon>Methanobacteriota</taxon>
        <taxon>Stenosarchaea group</taxon>
        <taxon>Halobacteria</taxon>
        <taxon>Halobacteriales</taxon>
        <taxon>Haloferacaceae</taxon>
        <taxon>Halobellus</taxon>
    </lineage>
</organism>
<gene>
    <name evidence="24" type="ORF">SAMN04487946_103118</name>
</gene>
<sequence>MTERRLSGTGVTPLSGVGRAVWYAPDLDTDDPPDGGSIDPSAELARFESARADARAAIEADRERAAEQVGEAEAAVFDAHVQFLDDPQVTAGVEDEIDAGAAAEQAVERTFAGFIEQFEASDGRMSDRADDLRDVRDRLVRALSGADGVDLAALPGGSVILAERLTPSDTAKLDPNRVAGFATVAGGRTSHAAIFARSLAIPAVVGVGEPLRDVEGGASVAVDGVEDTVVIDPDPETRTAAASDDDHERREAPATTTDGTSIEVAANVGTVADLEPAVESGADGIGLLRTEFLFLDRSTPPTEDEQYRAYRRALEAFPDDRVVVRTLDAGGDKRIDFLELPDEENPFLGERGVRRSLGPDASLFETQLRALLRAARDFERGEGGLSVMLPFVTTVEEVRTARETFSSVAAALDVDDADRPEFGVMVETPAAALLADAIVDHVEFFSIGTNDLTQYVMAAERGNGRVEPLTDDRQPAVLRAIQATVEAAESEDVWVGMCGEMAGDPDLTPLLVGLGIDELSMSPVAVPRVKQAVTDVRDADARALAERALAASTSDEVAQLIEAYRS</sequence>
<accession>A0A1H3F538</accession>
<dbReference type="InterPro" id="IPR000121">
    <property type="entry name" value="PEP_util_C"/>
</dbReference>
<dbReference type="Pfam" id="PF05524">
    <property type="entry name" value="PEP-utilisers_N"/>
    <property type="match status" value="1"/>
</dbReference>
<feature type="domain" description="PEP-utilising enzyme mobile" evidence="21">
    <location>
        <begin position="155"/>
        <end position="225"/>
    </location>
</feature>
<dbReference type="Proteomes" id="UP000199170">
    <property type="component" value="Unassembled WGS sequence"/>
</dbReference>
<evidence type="ECO:0000256" key="14">
    <source>
        <dbReference type="ARBA" id="ARBA00022777"/>
    </source>
</evidence>
<dbReference type="AlphaFoldDB" id="A0A1H3F538"/>
<evidence type="ECO:0000256" key="3">
    <source>
        <dbReference type="ARBA" id="ARBA00002728"/>
    </source>
</evidence>
<name>A0A1H3F538_9EURY</name>
<feature type="binding site" evidence="18">
    <location>
        <position position="325"/>
    </location>
    <ligand>
        <name>phosphoenolpyruvate</name>
        <dbReference type="ChEBI" id="CHEBI:58702"/>
    </ligand>
</feature>
<evidence type="ECO:0000256" key="7">
    <source>
        <dbReference type="ARBA" id="ARBA00016544"/>
    </source>
</evidence>
<evidence type="ECO:0000256" key="12">
    <source>
        <dbReference type="ARBA" id="ARBA00022683"/>
    </source>
</evidence>
<dbReference type="InterPro" id="IPR008279">
    <property type="entry name" value="PEP-util_enz_mobile_dom"/>
</dbReference>
<evidence type="ECO:0000256" key="19">
    <source>
        <dbReference type="PIRSR" id="PIRSR000732-3"/>
    </source>
</evidence>
<dbReference type="InterPro" id="IPR008731">
    <property type="entry name" value="PTS_EIN"/>
</dbReference>
<evidence type="ECO:0000259" key="23">
    <source>
        <dbReference type="Pfam" id="PF05524"/>
    </source>
</evidence>
<dbReference type="PRINTS" id="PR01736">
    <property type="entry name" value="PHPHTRNFRASE"/>
</dbReference>
<dbReference type="EMBL" id="FNPB01000003">
    <property type="protein sequence ID" value="SDX85448.1"/>
    <property type="molecule type" value="Genomic_DNA"/>
</dbReference>
<dbReference type="GO" id="GO:0016301">
    <property type="term" value="F:kinase activity"/>
    <property type="evidence" value="ECO:0007669"/>
    <property type="project" value="UniProtKB-KW"/>
</dbReference>
<comment type="subcellular location">
    <subcellularLocation>
        <location evidence="4">Cytoplasm</location>
    </subcellularLocation>
</comment>
<dbReference type="PIRSF" id="PIRSF000732">
    <property type="entry name" value="PTS_enzyme_I"/>
    <property type="match status" value="1"/>
</dbReference>
<keyword evidence="14" id="KW-0418">Kinase</keyword>
<dbReference type="InterPro" id="IPR006318">
    <property type="entry name" value="PTS_EI-like"/>
</dbReference>
<dbReference type="Gene3D" id="3.20.20.60">
    <property type="entry name" value="Phosphoenolpyruvate-binding domains"/>
    <property type="match status" value="1"/>
</dbReference>
<dbReference type="SUPFAM" id="SSF52009">
    <property type="entry name" value="Phosphohistidine domain"/>
    <property type="match status" value="1"/>
</dbReference>
<dbReference type="NCBIfam" id="TIGR01417">
    <property type="entry name" value="PTS_I_fam"/>
    <property type="match status" value="1"/>
</dbReference>
<dbReference type="InterPro" id="IPR015813">
    <property type="entry name" value="Pyrv/PenolPyrv_kinase-like_dom"/>
</dbReference>
<evidence type="ECO:0000256" key="17">
    <source>
        <dbReference type="PIRSR" id="PIRSR000732-1"/>
    </source>
</evidence>
<dbReference type="RefSeq" id="WP_089766387.1">
    <property type="nucleotide sequence ID" value="NZ_FNPB01000003.1"/>
</dbReference>
<keyword evidence="11 24" id="KW-0808">Transferase</keyword>
<comment type="similarity">
    <text evidence="5">Belongs to the PEP-utilizing enzyme family.</text>
</comment>
<evidence type="ECO:0000259" key="21">
    <source>
        <dbReference type="Pfam" id="PF00391"/>
    </source>
</evidence>
<dbReference type="PANTHER" id="PTHR46244:SF3">
    <property type="entry name" value="PHOSPHOENOLPYRUVATE-PROTEIN PHOSPHOTRANSFERASE"/>
    <property type="match status" value="1"/>
</dbReference>